<feature type="region of interest" description="Disordered" evidence="1">
    <location>
        <begin position="386"/>
        <end position="479"/>
    </location>
</feature>
<dbReference type="EMBL" id="JAAOAS010000194">
    <property type="protein sequence ID" value="KAF5586477.1"/>
    <property type="molecule type" value="Genomic_DNA"/>
</dbReference>
<organism evidence="4 5">
    <name type="scientific">Fusarium pseudocircinatum</name>
    <dbReference type="NCBI Taxonomy" id="56676"/>
    <lineage>
        <taxon>Eukaryota</taxon>
        <taxon>Fungi</taxon>
        <taxon>Dikarya</taxon>
        <taxon>Ascomycota</taxon>
        <taxon>Pezizomycotina</taxon>
        <taxon>Sordariomycetes</taxon>
        <taxon>Hypocreomycetidae</taxon>
        <taxon>Hypocreales</taxon>
        <taxon>Nectriaceae</taxon>
        <taxon>Fusarium</taxon>
        <taxon>Fusarium fujikuroi species complex</taxon>
    </lineage>
</organism>
<name>A0A8H5P1I8_9HYPO</name>
<feature type="chain" id="PRO_5034704901" evidence="2">
    <location>
        <begin position="18"/>
        <end position="479"/>
    </location>
</feature>
<accession>A0A8H5P1I8</accession>
<dbReference type="InterPro" id="IPR000757">
    <property type="entry name" value="Beta-glucanase-like"/>
</dbReference>
<comment type="caution">
    <text evidence="4">The sequence shown here is derived from an EMBL/GenBank/DDBJ whole genome shotgun (WGS) entry which is preliminary data.</text>
</comment>
<dbReference type="PRINTS" id="PR01217">
    <property type="entry name" value="PRICHEXTENSN"/>
</dbReference>
<dbReference type="AlphaFoldDB" id="A0A8H5P1I8"/>
<feature type="compositionally biased region" description="Pro residues" evidence="1">
    <location>
        <begin position="386"/>
        <end position="447"/>
    </location>
</feature>
<dbReference type="GO" id="GO:0004553">
    <property type="term" value="F:hydrolase activity, hydrolyzing O-glycosyl compounds"/>
    <property type="evidence" value="ECO:0007669"/>
    <property type="project" value="InterPro"/>
</dbReference>
<keyword evidence="5" id="KW-1185">Reference proteome</keyword>
<keyword evidence="2" id="KW-0732">Signal</keyword>
<evidence type="ECO:0000313" key="4">
    <source>
        <dbReference type="EMBL" id="KAF5586477.1"/>
    </source>
</evidence>
<reference evidence="4 5" key="1">
    <citation type="submission" date="2020-05" db="EMBL/GenBank/DDBJ databases">
        <title>Identification and distribution of gene clusters putatively required for synthesis of sphingolipid metabolism inhibitors in phylogenetically diverse species of the filamentous fungus Fusarium.</title>
        <authorList>
            <person name="Kim H.-S."/>
            <person name="Busman M."/>
            <person name="Brown D.W."/>
            <person name="Divon H."/>
            <person name="Uhlig S."/>
            <person name="Proctor R.H."/>
        </authorList>
    </citation>
    <scope>NUCLEOTIDE SEQUENCE [LARGE SCALE GENOMIC DNA]</scope>
    <source>
        <strain evidence="4 5">NRRL 36939</strain>
    </source>
</reference>
<dbReference type="InterPro" id="IPR013320">
    <property type="entry name" value="ConA-like_dom_sf"/>
</dbReference>
<feature type="compositionally biased region" description="Pro residues" evidence="1">
    <location>
        <begin position="456"/>
        <end position="473"/>
    </location>
</feature>
<proteinExistence type="predicted"/>
<feature type="domain" description="GH16" evidence="3">
    <location>
        <begin position="16"/>
        <end position="289"/>
    </location>
</feature>
<sequence length="479" mass="52325">MLLLAIILGSLAATGTAWKVPEIPGYRVMWYDNFEGVAGSLPDTSKWNIQHWYQDLNGDHQEYRASPVNVHLMDSFLHIHPWRDPTAAKGWTSGRIESTYTFSPAPGIKTIVQAAISLGFAPKGRKEGIWSAFWLLGDSHRTGGPIWPACGELDIMEHVNSEHETYAAVHCDKSPGGICGEKKGISASYFHPDMAMSMVTYKVVIDRTPTVWQDESVNFYVEDELFHTVTGAQIGDPEVWKTIAWNKMFIILNVAVGGDWPGPPVDYTFEGRKAGMKVGYVAHYEQQASAQDTAYAPSAKDTAYGPSSQDTTYAPYDYPYGNQQDHMVCCRKEYHHETKVIAPQPAPPAAPSLPPPPTPPPPALPPAPPPAACAPCNNYNYPNIPQVPPPRPPPRAPAPLPAPAPPLPPVGLPPPPHMPPQPLPPVGAPPPPPLGPPVDRPPLPPGVLPHNYPHIPQVPPNPYQPPYNYPNLPPGRLHY</sequence>
<evidence type="ECO:0000259" key="3">
    <source>
        <dbReference type="PROSITE" id="PS51762"/>
    </source>
</evidence>
<feature type="signal peptide" evidence="2">
    <location>
        <begin position="1"/>
        <end position="17"/>
    </location>
</feature>
<dbReference type="PROSITE" id="PS51762">
    <property type="entry name" value="GH16_2"/>
    <property type="match status" value="1"/>
</dbReference>
<evidence type="ECO:0000256" key="2">
    <source>
        <dbReference type="SAM" id="SignalP"/>
    </source>
</evidence>
<evidence type="ECO:0000313" key="5">
    <source>
        <dbReference type="Proteomes" id="UP000546213"/>
    </source>
</evidence>
<evidence type="ECO:0000256" key="1">
    <source>
        <dbReference type="SAM" id="MobiDB-lite"/>
    </source>
</evidence>
<dbReference type="Gene3D" id="2.60.120.200">
    <property type="match status" value="1"/>
</dbReference>
<feature type="region of interest" description="Disordered" evidence="1">
    <location>
        <begin position="342"/>
        <end position="367"/>
    </location>
</feature>
<protein>
    <submittedName>
        <fullName evidence="4">Endo-1 3-beta-glucanase</fullName>
    </submittedName>
</protein>
<dbReference type="GO" id="GO:0005975">
    <property type="term" value="P:carbohydrate metabolic process"/>
    <property type="evidence" value="ECO:0007669"/>
    <property type="project" value="InterPro"/>
</dbReference>
<dbReference type="InterPro" id="IPR050546">
    <property type="entry name" value="Glycosyl_Hydrlase_16"/>
</dbReference>
<feature type="compositionally biased region" description="Pro residues" evidence="1">
    <location>
        <begin position="344"/>
        <end position="367"/>
    </location>
</feature>
<dbReference type="OrthoDB" id="192832at2759"/>
<dbReference type="Pfam" id="PF26113">
    <property type="entry name" value="GH16_XgeA"/>
    <property type="match status" value="1"/>
</dbReference>
<dbReference type="Proteomes" id="UP000546213">
    <property type="component" value="Unassembled WGS sequence"/>
</dbReference>
<dbReference type="SUPFAM" id="SSF49899">
    <property type="entry name" value="Concanavalin A-like lectins/glucanases"/>
    <property type="match status" value="1"/>
</dbReference>
<gene>
    <name evidence="4" type="ORF">FPCIR_7893</name>
</gene>
<dbReference type="PANTHER" id="PTHR10963:SF60">
    <property type="entry name" value="GRAM-NEGATIVE BACTERIA-BINDING PROTEIN 1-RELATED"/>
    <property type="match status" value="1"/>
</dbReference>
<dbReference type="PANTHER" id="PTHR10963">
    <property type="entry name" value="GLYCOSYL HYDROLASE-RELATED"/>
    <property type="match status" value="1"/>
</dbReference>